<reference evidence="2" key="1">
    <citation type="journal article" date="2022" name="bioRxiv">
        <title>Sequencing and chromosome-scale assembly of the giantPleurodeles waltlgenome.</title>
        <authorList>
            <person name="Brown T."/>
            <person name="Elewa A."/>
            <person name="Iarovenko S."/>
            <person name="Subramanian E."/>
            <person name="Araus A.J."/>
            <person name="Petzold A."/>
            <person name="Susuki M."/>
            <person name="Suzuki K.-i.T."/>
            <person name="Hayashi T."/>
            <person name="Toyoda A."/>
            <person name="Oliveira C."/>
            <person name="Osipova E."/>
            <person name="Leigh N.D."/>
            <person name="Simon A."/>
            <person name="Yun M.H."/>
        </authorList>
    </citation>
    <scope>NUCLEOTIDE SEQUENCE</scope>
    <source>
        <strain evidence="2">20211129_DDA</strain>
        <tissue evidence="2">Liver</tissue>
    </source>
</reference>
<proteinExistence type="predicted"/>
<accession>A0AAV7MAT6</accession>
<protein>
    <submittedName>
        <fullName evidence="2">Uncharacterized protein</fullName>
    </submittedName>
</protein>
<dbReference type="Proteomes" id="UP001066276">
    <property type="component" value="Chromosome 10"/>
</dbReference>
<comment type="caution">
    <text evidence="2">The sequence shown here is derived from an EMBL/GenBank/DDBJ whole genome shotgun (WGS) entry which is preliminary data.</text>
</comment>
<feature type="compositionally biased region" description="Low complexity" evidence="1">
    <location>
        <begin position="115"/>
        <end position="126"/>
    </location>
</feature>
<evidence type="ECO:0000313" key="2">
    <source>
        <dbReference type="EMBL" id="KAJ1099033.1"/>
    </source>
</evidence>
<organism evidence="2 3">
    <name type="scientific">Pleurodeles waltl</name>
    <name type="common">Iberian ribbed newt</name>
    <dbReference type="NCBI Taxonomy" id="8319"/>
    <lineage>
        <taxon>Eukaryota</taxon>
        <taxon>Metazoa</taxon>
        <taxon>Chordata</taxon>
        <taxon>Craniata</taxon>
        <taxon>Vertebrata</taxon>
        <taxon>Euteleostomi</taxon>
        <taxon>Amphibia</taxon>
        <taxon>Batrachia</taxon>
        <taxon>Caudata</taxon>
        <taxon>Salamandroidea</taxon>
        <taxon>Salamandridae</taxon>
        <taxon>Pleurodelinae</taxon>
        <taxon>Pleurodeles</taxon>
    </lineage>
</organism>
<evidence type="ECO:0000313" key="3">
    <source>
        <dbReference type="Proteomes" id="UP001066276"/>
    </source>
</evidence>
<gene>
    <name evidence="2" type="ORF">NDU88_004137</name>
</gene>
<name>A0AAV7MAT6_PLEWA</name>
<evidence type="ECO:0000256" key="1">
    <source>
        <dbReference type="SAM" id="MobiDB-lite"/>
    </source>
</evidence>
<feature type="region of interest" description="Disordered" evidence="1">
    <location>
        <begin position="61"/>
        <end position="126"/>
    </location>
</feature>
<feature type="compositionally biased region" description="Basic and acidic residues" evidence="1">
    <location>
        <begin position="87"/>
        <end position="107"/>
    </location>
</feature>
<feature type="compositionally biased region" description="Basic and acidic residues" evidence="1">
    <location>
        <begin position="65"/>
        <end position="77"/>
    </location>
</feature>
<sequence>MANHDVRRIEAHRTIDHDGLRIRSRALVFTGGATDARTSGEKILPSRASDETWCECRAGKIGARGPERIRRGPESVRRRWRPLADVGQERSRDAVQRERRHPGQERGHAKRQPRSARGAAGAPGWH</sequence>
<dbReference type="AlphaFoldDB" id="A0AAV7MAT6"/>
<dbReference type="EMBL" id="JANPWB010000014">
    <property type="protein sequence ID" value="KAJ1099033.1"/>
    <property type="molecule type" value="Genomic_DNA"/>
</dbReference>
<keyword evidence="3" id="KW-1185">Reference proteome</keyword>